<proteinExistence type="predicted"/>
<dbReference type="PROSITE" id="PS51257">
    <property type="entry name" value="PROKAR_LIPOPROTEIN"/>
    <property type="match status" value="1"/>
</dbReference>
<keyword evidence="2" id="KW-0732">Signal</keyword>
<evidence type="ECO:0000313" key="3">
    <source>
        <dbReference type="EMBL" id="NMH87618.1"/>
    </source>
</evidence>
<organism evidence="3 4">
    <name type="scientific">Flavivirga algicola</name>
    <dbReference type="NCBI Taxonomy" id="2729136"/>
    <lineage>
        <taxon>Bacteria</taxon>
        <taxon>Pseudomonadati</taxon>
        <taxon>Bacteroidota</taxon>
        <taxon>Flavobacteriia</taxon>
        <taxon>Flavobacteriales</taxon>
        <taxon>Flavobacteriaceae</taxon>
        <taxon>Flavivirga</taxon>
    </lineage>
</organism>
<evidence type="ECO:0008006" key="5">
    <source>
        <dbReference type="Google" id="ProtNLM"/>
    </source>
</evidence>
<feature type="chain" id="PRO_5045539495" description="Lipoprotein" evidence="2">
    <location>
        <begin position="19"/>
        <end position="182"/>
    </location>
</feature>
<feature type="region of interest" description="Disordered" evidence="1">
    <location>
        <begin position="21"/>
        <end position="57"/>
    </location>
</feature>
<dbReference type="Proteomes" id="UP000746690">
    <property type="component" value="Unassembled WGS sequence"/>
</dbReference>
<feature type="compositionally biased region" description="Basic and acidic residues" evidence="1">
    <location>
        <begin position="36"/>
        <end position="48"/>
    </location>
</feature>
<dbReference type="EMBL" id="JABBHF010000004">
    <property type="protein sequence ID" value="NMH87618.1"/>
    <property type="molecule type" value="Genomic_DNA"/>
</dbReference>
<gene>
    <name evidence="3" type="ORF">HHX25_08885</name>
</gene>
<protein>
    <recommendedName>
        <fullName evidence="5">Lipoprotein</fullName>
    </recommendedName>
</protein>
<feature type="signal peptide" evidence="2">
    <location>
        <begin position="1"/>
        <end position="18"/>
    </location>
</feature>
<comment type="caution">
    <text evidence="3">The sequence shown here is derived from an EMBL/GenBank/DDBJ whole genome shotgun (WGS) entry which is preliminary data.</text>
</comment>
<name>A0ABX1RY71_9FLAO</name>
<evidence type="ECO:0000256" key="1">
    <source>
        <dbReference type="SAM" id="MobiDB-lite"/>
    </source>
</evidence>
<evidence type="ECO:0000313" key="4">
    <source>
        <dbReference type="Proteomes" id="UP000746690"/>
    </source>
</evidence>
<keyword evidence="4" id="KW-1185">Reference proteome</keyword>
<sequence length="182" mass="20120">MKKILAILLLTAIVACNSGNKTKNETQEDTVSSTKTETKNEPKKDETPTVKTKTSTNSDSDIISKFLTDISTLEKVENKNPISLFQELAEDKASKVMAVSKDNIKDILSSAKEHSNCVITTGDHTIVKIIDINNCKQSGTWGACMPFAKGYIKKGELIVQEDYINNIIGIPDTQVRKAYFFN</sequence>
<dbReference type="RefSeq" id="WP_169672288.1">
    <property type="nucleotide sequence ID" value="NZ_JABBHF010000004.1"/>
</dbReference>
<evidence type="ECO:0000256" key="2">
    <source>
        <dbReference type="SAM" id="SignalP"/>
    </source>
</evidence>
<reference evidence="3 4" key="1">
    <citation type="submission" date="2020-04" db="EMBL/GenBank/DDBJ databases">
        <title>A Flavivirga sp. nov.</title>
        <authorList>
            <person name="Sun X."/>
        </authorList>
    </citation>
    <scope>NUCLEOTIDE SEQUENCE [LARGE SCALE GENOMIC DNA]</scope>
    <source>
        <strain evidence="3 4">Y03</strain>
    </source>
</reference>
<accession>A0ABX1RY71</accession>